<dbReference type="Proteomes" id="UP000298681">
    <property type="component" value="Unassembled WGS sequence"/>
</dbReference>
<dbReference type="AlphaFoldDB" id="A0A4Z1R979"/>
<protein>
    <recommendedName>
        <fullName evidence="4">VanZ-like domain-containing protein</fullName>
    </recommendedName>
</protein>
<evidence type="ECO:0000313" key="3">
    <source>
        <dbReference type="Proteomes" id="UP000298681"/>
    </source>
</evidence>
<sequence length="142" mass="15378">MRKDTASPLRFQPRLAATAFHLLLLAAVLALFAGRKPGLFRSQAILDLLPGFYSHVSNFALSYLFFAGVGFAWLMTGVRVHALVLAALVLGGVNVAYELLLPLLNTRDPMDAVHGVAGTLLGLAWLLILRRFGLRRAPDPGT</sequence>
<evidence type="ECO:0000313" key="2">
    <source>
        <dbReference type="EMBL" id="TKS53228.1"/>
    </source>
</evidence>
<name>A0A4Z1R979_9GAMM</name>
<dbReference type="RefSeq" id="WP_134675348.1">
    <property type="nucleotide sequence ID" value="NZ_SPUH01000002.1"/>
</dbReference>
<organism evidence="2 3">
    <name type="scientific">Luteimonas yindakuii</name>
    <dbReference type="NCBI Taxonomy" id="2565782"/>
    <lineage>
        <taxon>Bacteria</taxon>
        <taxon>Pseudomonadati</taxon>
        <taxon>Pseudomonadota</taxon>
        <taxon>Gammaproteobacteria</taxon>
        <taxon>Lysobacterales</taxon>
        <taxon>Lysobacteraceae</taxon>
        <taxon>Luteimonas</taxon>
    </lineage>
</organism>
<feature type="transmembrane region" description="Helical" evidence="1">
    <location>
        <begin position="112"/>
        <end position="129"/>
    </location>
</feature>
<proteinExistence type="predicted"/>
<keyword evidence="1" id="KW-1133">Transmembrane helix</keyword>
<keyword evidence="1" id="KW-0472">Membrane</keyword>
<keyword evidence="3" id="KW-1185">Reference proteome</keyword>
<evidence type="ECO:0008006" key="4">
    <source>
        <dbReference type="Google" id="ProtNLM"/>
    </source>
</evidence>
<reference evidence="2 3" key="1">
    <citation type="submission" date="2019-01" db="EMBL/GenBank/DDBJ databases">
        <authorList>
            <person name="Zhang S."/>
        </authorList>
    </citation>
    <scope>NUCLEOTIDE SEQUENCE [LARGE SCALE GENOMIC DNA]</scope>
    <source>
        <strain evidence="2 3">1626</strain>
    </source>
</reference>
<accession>A0A4Z1R979</accession>
<feature type="transmembrane region" description="Helical" evidence="1">
    <location>
        <begin position="52"/>
        <end position="75"/>
    </location>
</feature>
<comment type="caution">
    <text evidence="2">The sequence shown here is derived from an EMBL/GenBank/DDBJ whole genome shotgun (WGS) entry which is preliminary data.</text>
</comment>
<keyword evidence="1" id="KW-0812">Transmembrane</keyword>
<feature type="transmembrane region" description="Helical" evidence="1">
    <location>
        <begin position="82"/>
        <end position="100"/>
    </location>
</feature>
<gene>
    <name evidence="2" type="ORF">E4582_13705</name>
</gene>
<dbReference type="EMBL" id="SPUH01000002">
    <property type="protein sequence ID" value="TKS53228.1"/>
    <property type="molecule type" value="Genomic_DNA"/>
</dbReference>
<evidence type="ECO:0000256" key="1">
    <source>
        <dbReference type="SAM" id="Phobius"/>
    </source>
</evidence>